<accession>A6HUE5</accession>
<dbReference type="AlphaFoldDB" id="A6HUE5"/>
<proteinExistence type="predicted"/>
<evidence type="ECO:0000313" key="2">
    <source>
        <dbReference type="Proteomes" id="UP000234681"/>
    </source>
</evidence>
<dbReference type="Proteomes" id="UP000234681">
    <property type="component" value="Chromosome 15"/>
</dbReference>
<protein>
    <submittedName>
        <fullName evidence="1">RCG37134</fullName>
    </submittedName>
</protein>
<sequence>MQSLLALKSVTTINQVPHNVLPVLGHWKTLKPLLATFLYFKIPSTHFLNRS</sequence>
<name>A6HUE5_RAT</name>
<reference evidence="1 2" key="1">
    <citation type="submission" date="2005-07" db="EMBL/GenBank/DDBJ databases">
        <authorList>
            <person name="Mural R.J."/>
            <person name="Li P.W."/>
            <person name="Adams M.D."/>
            <person name="Amanatides P.G."/>
            <person name="Baden-Tillson H."/>
            <person name="Barnstead M."/>
            <person name="Chin S.H."/>
            <person name="Dew I."/>
            <person name="Evans C.A."/>
            <person name="Ferriera S."/>
            <person name="Flanigan M."/>
            <person name="Fosler C."/>
            <person name="Glodek A."/>
            <person name="Gu Z."/>
            <person name="Holt R.A."/>
            <person name="Jennings D."/>
            <person name="Kraft C.L."/>
            <person name="Lu F."/>
            <person name="Nguyen T."/>
            <person name="Nusskern D.R."/>
            <person name="Pfannkoch C.M."/>
            <person name="Sitter C."/>
            <person name="Sutton G.G."/>
            <person name="Venter J.C."/>
            <person name="Wang Z."/>
            <person name="Woodage T."/>
            <person name="Zheng X.H."/>
            <person name="Zhong F."/>
        </authorList>
    </citation>
    <scope>NUCLEOTIDE SEQUENCE [LARGE SCALE GENOMIC DNA]</scope>
    <source>
        <strain>BN</strain>
        <strain evidence="2">Sprague-Dawley</strain>
    </source>
</reference>
<gene>
    <name evidence="1" type="ORF">rCG_37134</name>
</gene>
<dbReference type="EMBL" id="CH473951">
    <property type="protein sequence ID" value="EDM02508.1"/>
    <property type="molecule type" value="Genomic_DNA"/>
</dbReference>
<evidence type="ECO:0000313" key="1">
    <source>
        <dbReference type="EMBL" id="EDM02508.1"/>
    </source>
</evidence>
<organism evidence="1 2">
    <name type="scientific">Rattus norvegicus</name>
    <name type="common">Rat</name>
    <dbReference type="NCBI Taxonomy" id="10116"/>
    <lineage>
        <taxon>Eukaryota</taxon>
        <taxon>Metazoa</taxon>
        <taxon>Chordata</taxon>
        <taxon>Craniata</taxon>
        <taxon>Vertebrata</taxon>
        <taxon>Euteleostomi</taxon>
        <taxon>Mammalia</taxon>
        <taxon>Eutheria</taxon>
        <taxon>Euarchontoglires</taxon>
        <taxon>Glires</taxon>
        <taxon>Rodentia</taxon>
        <taxon>Myomorpha</taxon>
        <taxon>Muroidea</taxon>
        <taxon>Muridae</taxon>
        <taxon>Murinae</taxon>
        <taxon>Rattus</taxon>
    </lineage>
</organism>